<comment type="subcellular location">
    <subcellularLocation>
        <location evidence="1">Cytoplasm</location>
    </subcellularLocation>
</comment>
<comment type="catalytic activity">
    <reaction evidence="1">
        <text>citrate = oxaloacetate + acetate</text>
        <dbReference type="Rhea" id="RHEA:10760"/>
        <dbReference type="ChEBI" id="CHEBI:16452"/>
        <dbReference type="ChEBI" id="CHEBI:16947"/>
        <dbReference type="ChEBI" id="CHEBI:30089"/>
        <dbReference type="EC" id="4.1.3.6"/>
    </reaction>
</comment>
<evidence type="ECO:0000313" key="3">
    <source>
        <dbReference type="Proteomes" id="UP000664256"/>
    </source>
</evidence>
<dbReference type="Proteomes" id="UP000664256">
    <property type="component" value="Unassembled WGS sequence"/>
</dbReference>
<name>A0ABS3H892_9ENTE</name>
<dbReference type="PANTHER" id="PTHR40596">
    <property type="entry name" value="CITRATE LYASE ALPHA CHAIN"/>
    <property type="match status" value="1"/>
</dbReference>
<dbReference type="EC" id="4.1.3.6" evidence="1"/>
<dbReference type="Gene3D" id="3.40.1080.10">
    <property type="entry name" value="Glutaconate Coenzyme A-transferase"/>
    <property type="match status" value="2"/>
</dbReference>
<accession>A0ABS3H892</accession>
<dbReference type="InterPro" id="IPR006472">
    <property type="entry name" value="Citrate_lyase_asu"/>
</dbReference>
<organism evidence="2 3">
    <name type="scientific">Candidatus Enterococcus myersii</name>
    <dbReference type="NCBI Taxonomy" id="2815322"/>
    <lineage>
        <taxon>Bacteria</taxon>
        <taxon>Bacillati</taxon>
        <taxon>Bacillota</taxon>
        <taxon>Bacilli</taxon>
        <taxon>Lactobacillales</taxon>
        <taxon>Enterococcaceae</taxon>
        <taxon>Enterococcus</taxon>
    </lineage>
</organism>
<dbReference type="SUPFAM" id="SSF100950">
    <property type="entry name" value="NagB/RpiA/CoA transferase-like"/>
    <property type="match status" value="2"/>
</dbReference>
<keyword evidence="1" id="KW-0963">Cytoplasm</keyword>
<evidence type="ECO:0000313" key="2">
    <source>
        <dbReference type="EMBL" id="MBO0449282.1"/>
    </source>
</evidence>
<keyword evidence="1 2" id="KW-0808">Transferase</keyword>
<dbReference type="PANTHER" id="PTHR40596:SF1">
    <property type="entry name" value="CITRATE LYASE ALPHA CHAIN"/>
    <property type="match status" value="1"/>
</dbReference>
<keyword evidence="3" id="KW-1185">Reference proteome</keyword>
<protein>
    <recommendedName>
        <fullName evidence="1">Citrate lyase alpha chain</fullName>
        <shortName evidence="1">Citrase alpha chain</shortName>
        <ecNumber evidence="1">2.8.3.10</ecNumber>
        <ecNumber evidence="1">4.1.3.6</ecNumber>
    </recommendedName>
    <alternativeName>
        <fullName evidence="1">Citrate (pro-3S)-lyase alpha chain</fullName>
    </alternativeName>
    <alternativeName>
        <fullName evidence="1">Citrate CoA-transferase subunit</fullName>
    </alternativeName>
</protein>
<keyword evidence="1 2" id="KW-0456">Lyase</keyword>
<comment type="catalytic activity">
    <reaction evidence="1">
        <text>citrate + acetyl-CoA = (3S)-citryl-CoA + acetate</text>
        <dbReference type="Rhea" id="RHEA:19405"/>
        <dbReference type="ChEBI" id="CHEBI:16947"/>
        <dbReference type="ChEBI" id="CHEBI:30089"/>
        <dbReference type="ChEBI" id="CHEBI:57288"/>
        <dbReference type="ChEBI" id="CHEBI:57321"/>
        <dbReference type="EC" id="2.8.3.10"/>
    </reaction>
</comment>
<gene>
    <name evidence="2" type="primary">citF</name>
    <name evidence="2" type="ORF">JZO76_06980</name>
</gene>
<dbReference type="RefSeq" id="WP_206903413.1">
    <property type="nucleotide sequence ID" value="NZ_JAFLVT010000008.1"/>
</dbReference>
<dbReference type="EC" id="2.8.3.10" evidence="1"/>
<dbReference type="EMBL" id="JAFLVT010000008">
    <property type="protein sequence ID" value="MBO0449282.1"/>
    <property type="molecule type" value="Genomic_DNA"/>
</dbReference>
<comment type="caution">
    <text evidence="2">The sequence shown here is derived from an EMBL/GenBank/DDBJ whole genome shotgun (WGS) entry which is preliminary data.</text>
</comment>
<dbReference type="NCBIfam" id="TIGR01584">
    <property type="entry name" value="citF"/>
    <property type="match status" value="1"/>
</dbReference>
<reference evidence="2 3" key="1">
    <citation type="submission" date="2021-03" db="EMBL/GenBank/DDBJ databases">
        <title>Enterococcal diversity collection.</title>
        <authorList>
            <person name="Gilmore M.S."/>
            <person name="Schwartzman J."/>
            <person name="Van Tyne D."/>
            <person name="Martin M."/>
            <person name="Earl A.M."/>
            <person name="Manson A.L."/>
            <person name="Straub T."/>
            <person name="Salamzade R."/>
            <person name="Saavedra J."/>
            <person name="Lebreton F."/>
            <person name="Prichula J."/>
            <person name="Schaufler K."/>
            <person name="Gaca A."/>
            <person name="Sgardioli B."/>
            <person name="Wagenaar J."/>
            <person name="Strong T."/>
        </authorList>
    </citation>
    <scope>NUCLEOTIDE SEQUENCE [LARGE SCALE GENOMIC DNA]</scope>
    <source>
        <strain evidence="2 3">MJM12</strain>
    </source>
</reference>
<dbReference type="Pfam" id="PF04223">
    <property type="entry name" value="CitF"/>
    <property type="match status" value="1"/>
</dbReference>
<evidence type="ECO:0000256" key="1">
    <source>
        <dbReference type="PIRNR" id="PIRNR009451"/>
    </source>
</evidence>
<proteinExistence type="predicted"/>
<sequence>MTTNKLGREIPTQFAEQYGVFEGELANIKEYQESSRKIKPVKPRDTKLLGSIREAIEKTGLKDGMTISFHHHFREGDFVMNMVLEEIAKMGIKNLSIAPSSIANVHAPLIDHIKNGVVTNITSSGLRDKVGAAISEGIMENPVVIRSHGGRARAIATGDVHIDVAFLGAPSSDEYGNANGTVGKATCGSLGYAMIDAKYADQVVIITDTLMPYPNTPISIPQTDVDYVVEVDAIGDPNGIAKGATRFTKNPKELLIAEYAAKVITNSPYYKEGFSFQTGTGGAALAVSRFMREAMLKDGIKASFALGGITNAMVELLEEGLVEKIIDVQDFDHPSAISLGKNANHYEIDANMYASPLSKGAVINQLDTAILSALEIDTNFNVNVITGSDGVIRGASGGHSDTSMACKMSLVIAPIIRGRIATIVDQVNTVVTPGSSIDVVVTEVGIAINPARQDLIEHFKKLDVPQFTIEELKEKAYSIVGEPQPIQYGDKVVALIEYRDGSIIDVVKNV</sequence>
<dbReference type="InterPro" id="IPR037171">
    <property type="entry name" value="NagB/RpiA_transferase-like"/>
</dbReference>
<dbReference type="GO" id="GO:0008815">
    <property type="term" value="F:citrate (pro-3S)-lyase activity"/>
    <property type="evidence" value="ECO:0007669"/>
    <property type="project" value="UniProtKB-EC"/>
</dbReference>
<dbReference type="GO" id="GO:0008814">
    <property type="term" value="F:citrate CoA-transferase activity"/>
    <property type="evidence" value="ECO:0007669"/>
    <property type="project" value="UniProtKB-EC"/>
</dbReference>
<dbReference type="PIRSF" id="PIRSF009451">
    <property type="entry name" value="Citrt_lyas_alpha"/>
    <property type="match status" value="1"/>
</dbReference>